<reference evidence="3 4" key="1">
    <citation type="submission" date="2016-10" db="EMBL/GenBank/DDBJ databases">
        <title>Arsenicibacter rosenii gen. nov., sp. nov., an efficient arsenic-methylating bacterium isolated from an arsenic-contaminated paddy soil.</title>
        <authorList>
            <person name="Huang K."/>
        </authorList>
    </citation>
    <scope>NUCLEOTIDE SEQUENCE [LARGE SCALE GENOMIC DNA]</scope>
    <source>
        <strain evidence="3 4">SM-1</strain>
    </source>
</reference>
<protein>
    <recommendedName>
        <fullName evidence="2">Initiator Rep protein WH1 domain-containing protein</fullName>
    </recommendedName>
</protein>
<dbReference type="RefSeq" id="WP_071506893.1">
    <property type="nucleotide sequence ID" value="NZ_MORL01000118.1"/>
</dbReference>
<comment type="similarity">
    <text evidence="1">Belongs to the initiator RepB protein family.</text>
</comment>
<name>A0A1S2V9X6_9BACT</name>
<dbReference type="GO" id="GO:0006270">
    <property type="term" value="P:DNA replication initiation"/>
    <property type="evidence" value="ECO:0007669"/>
    <property type="project" value="InterPro"/>
</dbReference>
<dbReference type="InterPro" id="IPR000525">
    <property type="entry name" value="Initiator_Rep_WH1"/>
</dbReference>
<proteinExistence type="inferred from homology"/>
<sequence>MAKRRDEGTKATSTLGTQIDLFSADQRPDRPLTQHNDLIRAQYDMSLLEMRLFIALLARINRGDKEFSICKIPVNELFYQDDKKSIEDGTDKTASKVGGKTYSQIKKAVVRLAGRTVTIESRDEKGNREIISNPLMATCRYKEKSGYVMAQFNNFVKPYLLELSGGFTTAQELTLMNFRSFYSFRIYWLLKLSAFKYDVIQSGLAEMKQMFNLVGKYANFSDFKRFVLDVAQEELAATDMAFDYVPNKDGRAVTGVTFTLLRPTMVNMISEELPEAIHNRLTAIGLSLKALADIKLRFQQGKLEEEYIHFVLQYYDQLQHKAQIRSLAAIVYKAIISQQLVHEFTHWKNNRPVYKAPVMKGVAQVTEEVISLAELKKGWEAMFRKGLTPYDSFEASLEQYTGNPEYQFIVRNGVDCLVYKKIK</sequence>
<dbReference type="GO" id="GO:0003887">
    <property type="term" value="F:DNA-directed DNA polymerase activity"/>
    <property type="evidence" value="ECO:0007669"/>
    <property type="project" value="InterPro"/>
</dbReference>
<dbReference type="Gene3D" id="1.10.10.10">
    <property type="entry name" value="Winged helix-like DNA-binding domain superfamily/Winged helix DNA-binding domain"/>
    <property type="match status" value="2"/>
</dbReference>
<dbReference type="Pfam" id="PF01051">
    <property type="entry name" value="Rep3_N"/>
    <property type="match status" value="1"/>
</dbReference>
<dbReference type="SUPFAM" id="SSF46785">
    <property type="entry name" value="Winged helix' DNA-binding domain"/>
    <property type="match status" value="2"/>
</dbReference>
<dbReference type="Pfam" id="PF21205">
    <property type="entry name" value="Rep3_C"/>
    <property type="match status" value="1"/>
</dbReference>
<organism evidence="3 4">
    <name type="scientific">Arsenicibacter rosenii</name>
    <dbReference type="NCBI Taxonomy" id="1750698"/>
    <lineage>
        <taxon>Bacteria</taxon>
        <taxon>Pseudomonadati</taxon>
        <taxon>Bacteroidota</taxon>
        <taxon>Cytophagia</taxon>
        <taxon>Cytophagales</taxon>
        <taxon>Spirosomataceae</taxon>
        <taxon>Arsenicibacter</taxon>
    </lineage>
</organism>
<feature type="domain" description="Initiator Rep protein WH1" evidence="2">
    <location>
        <begin position="33"/>
        <end position="191"/>
    </location>
</feature>
<dbReference type="EMBL" id="MORL01000118">
    <property type="protein sequence ID" value="OIN55479.1"/>
    <property type="molecule type" value="Genomic_DNA"/>
</dbReference>
<evidence type="ECO:0000256" key="1">
    <source>
        <dbReference type="ARBA" id="ARBA00038283"/>
    </source>
</evidence>
<evidence type="ECO:0000313" key="3">
    <source>
        <dbReference type="EMBL" id="OIN55479.1"/>
    </source>
</evidence>
<dbReference type="InterPro" id="IPR036388">
    <property type="entry name" value="WH-like_DNA-bd_sf"/>
</dbReference>
<accession>A0A1S2V9X6</accession>
<dbReference type="OrthoDB" id="925905at2"/>
<evidence type="ECO:0000259" key="2">
    <source>
        <dbReference type="Pfam" id="PF01051"/>
    </source>
</evidence>
<dbReference type="Proteomes" id="UP000181790">
    <property type="component" value="Unassembled WGS sequence"/>
</dbReference>
<keyword evidence="4" id="KW-1185">Reference proteome</keyword>
<evidence type="ECO:0000313" key="4">
    <source>
        <dbReference type="Proteomes" id="UP000181790"/>
    </source>
</evidence>
<dbReference type="AlphaFoldDB" id="A0A1S2V9X6"/>
<gene>
    <name evidence="3" type="ORF">BLX24_30160</name>
</gene>
<comment type="caution">
    <text evidence="3">The sequence shown here is derived from an EMBL/GenBank/DDBJ whole genome shotgun (WGS) entry which is preliminary data.</text>
</comment>
<dbReference type="InterPro" id="IPR036390">
    <property type="entry name" value="WH_DNA-bd_sf"/>
</dbReference>